<sequence>VLFLILWSCERRLFNMLNNLSKLQIVTLNDFAMNIVNWLDSNDAIEDSLSDFQNFLSEKDKFIDAKQKLIGNTLEEKYIEWNCLYENKNGSHNWIVNIHSEYLGNMEQEEYYKLVSTNIPYILEQIKEIRNNYIDFNNSSYNIEKYNLENEGLTR</sequence>
<reference evidence="1" key="1">
    <citation type="journal article" date="1996" name="J. Bacteriol.">
        <title>Spiroplasma citri virus SpV1-derived cloning vector: deletion formation by illegitimate and homologous recombination in a spiroplasmal host strain which probably lacks a functional recA gene.</title>
        <authorList>
            <person name="Marais A."/>
            <person name="Bove J.M."/>
            <person name="Renaudin J."/>
        </authorList>
    </citation>
    <scope>NUCLEOTIDE SEQUENCE</scope>
    <source>
        <strain evidence="1">R8A2</strain>
    </source>
</reference>
<organism evidence="1">
    <name type="scientific">Spiroplasma citri</name>
    <dbReference type="NCBI Taxonomy" id="2133"/>
    <lineage>
        <taxon>Bacteria</taxon>
        <taxon>Bacillati</taxon>
        <taxon>Mycoplasmatota</taxon>
        <taxon>Mollicutes</taxon>
        <taxon>Entomoplasmatales</taxon>
        <taxon>Spiroplasmataceae</taxon>
        <taxon>Spiroplasma</taxon>
    </lineage>
</organism>
<dbReference type="EMBL" id="U31909">
    <property type="protein sequence ID" value="AAC43626.1"/>
    <property type="molecule type" value="Genomic_DNA"/>
</dbReference>
<feature type="non-terminal residue" evidence="1">
    <location>
        <position position="1"/>
    </location>
</feature>
<protein>
    <submittedName>
        <fullName evidence="1">RecA-like protein (recA)</fullName>
    </submittedName>
</protein>
<name>Q53859_SPICI</name>
<dbReference type="AlphaFoldDB" id="Q53859"/>
<accession>Q53859</accession>
<proteinExistence type="predicted"/>
<evidence type="ECO:0000313" key="1">
    <source>
        <dbReference type="EMBL" id="AAC43626.1"/>
    </source>
</evidence>